<reference evidence="5 6" key="1">
    <citation type="submission" date="2016-10" db="EMBL/GenBank/DDBJ databases">
        <authorList>
            <person name="de Groot N.N."/>
        </authorList>
    </citation>
    <scope>NUCLEOTIDE SEQUENCE [LARGE SCALE GENOMIC DNA]</scope>
    <source>
        <strain evidence="5 6">Vu-144</strain>
    </source>
</reference>
<dbReference type="GO" id="GO:0003700">
    <property type="term" value="F:DNA-binding transcription factor activity"/>
    <property type="evidence" value="ECO:0007669"/>
    <property type="project" value="InterPro"/>
</dbReference>
<dbReference type="STRING" id="551991.SAMN05192529_13615"/>
<dbReference type="OrthoDB" id="629929at2"/>
<keyword evidence="3" id="KW-0804">Transcription</keyword>
<name>A0A1H4CU07_9BACT</name>
<evidence type="ECO:0000256" key="3">
    <source>
        <dbReference type="ARBA" id="ARBA00023163"/>
    </source>
</evidence>
<dbReference type="InterPro" id="IPR018060">
    <property type="entry name" value="HTH_AraC"/>
</dbReference>
<organism evidence="5 6">
    <name type="scientific">Arachidicoccus rhizosphaerae</name>
    <dbReference type="NCBI Taxonomy" id="551991"/>
    <lineage>
        <taxon>Bacteria</taxon>
        <taxon>Pseudomonadati</taxon>
        <taxon>Bacteroidota</taxon>
        <taxon>Chitinophagia</taxon>
        <taxon>Chitinophagales</taxon>
        <taxon>Chitinophagaceae</taxon>
        <taxon>Arachidicoccus</taxon>
    </lineage>
</organism>
<dbReference type="InterPro" id="IPR020449">
    <property type="entry name" value="Tscrpt_reg_AraC-type_HTH"/>
</dbReference>
<dbReference type="GO" id="GO:0043565">
    <property type="term" value="F:sequence-specific DNA binding"/>
    <property type="evidence" value="ECO:0007669"/>
    <property type="project" value="InterPro"/>
</dbReference>
<dbReference type="Pfam" id="PF12833">
    <property type="entry name" value="HTH_18"/>
    <property type="match status" value="1"/>
</dbReference>
<sequence>MTPHKATTLEEFYQEIAGNSSQMLEALLPPDFQKEVGHFNVFDIQQTYKHAIEKKIMPYNRRAYYKISCMRGKNRAEYADKIIQIEQYGLLFATPKVPYHWFPLEGVPDGQFCVFTEDFLAPAKTGLQIDSLPIFNATGIPVFELSKSKWEEISHIFFKMQKEIMADYPYKYDLIRNYVMELIHYGQQLQPKESIRIPQNAAERILGLFIELLERQFSGTETHRLTLRTASDYANRLAVHVNHLNKTIKELTGKSTTDIISGRLIQEAKILLRQTTLNVSEIAYTLGFEETAHFSNFFKKHTGTSPSNFRV</sequence>
<evidence type="ECO:0000256" key="2">
    <source>
        <dbReference type="ARBA" id="ARBA00023125"/>
    </source>
</evidence>
<dbReference type="SUPFAM" id="SSF46689">
    <property type="entry name" value="Homeodomain-like"/>
    <property type="match status" value="1"/>
</dbReference>
<accession>A0A1H4CU07</accession>
<evidence type="ECO:0000256" key="1">
    <source>
        <dbReference type="ARBA" id="ARBA00023015"/>
    </source>
</evidence>
<dbReference type="PROSITE" id="PS01124">
    <property type="entry name" value="HTH_ARAC_FAMILY_2"/>
    <property type="match status" value="1"/>
</dbReference>
<dbReference type="Proteomes" id="UP000199041">
    <property type="component" value="Unassembled WGS sequence"/>
</dbReference>
<dbReference type="SMART" id="SM00342">
    <property type="entry name" value="HTH_ARAC"/>
    <property type="match status" value="1"/>
</dbReference>
<dbReference type="Gene3D" id="1.10.10.60">
    <property type="entry name" value="Homeodomain-like"/>
    <property type="match status" value="1"/>
</dbReference>
<dbReference type="PANTHER" id="PTHR43280">
    <property type="entry name" value="ARAC-FAMILY TRANSCRIPTIONAL REGULATOR"/>
    <property type="match status" value="1"/>
</dbReference>
<evidence type="ECO:0000313" key="5">
    <source>
        <dbReference type="EMBL" id="SEA63572.1"/>
    </source>
</evidence>
<keyword evidence="1" id="KW-0805">Transcription regulation</keyword>
<feature type="domain" description="HTH araC/xylS-type" evidence="4">
    <location>
        <begin position="203"/>
        <end position="311"/>
    </location>
</feature>
<dbReference type="InterPro" id="IPR009057">
    <property type="entry name" value="Homeodomain-like_sf"/>
</dbReference>
<keyword evidence="6" id="KW-1185">Reference proteome</keyword>
<gene>
    <name evidence="5" type="ORF">SAMN05192529_13615</name>
</gene>
<dbReference type="EMBL" id="FNQY01000036">
    <property type="protein sequence ID" value="SEA63572.1"/>
    <property type="molecule type" value="Genomic_DNA"/>
</dbReference>
<dbReference type="PANTHER" id="PTHR43280:SF32">
    <property type="entry name" value="TRANSCRIPTIONAL REGULATORY PROTEIN"/>
    <property type="match status" value="1"/>
</dbReference>
<evidence type="ECO:0000313" key="6">
    <source>
        <dbReference type="Proteomes" id="UP000199041"/>
    </source>
</evidence>
<dbReference type="RefSeq" id="WP_091401300.1">
    <property type="nucleotide sequence ID" value="NZ_FNQY01000036.1"/>
</dbReference>
<dbReference type="PRINTS" id="PR00032">
    <property type="entry name" value="HTHARAC"/>
</dbReference>
<evidence type="ECO:0000259" key="4">
    <source>
        <dbReference type="PROSITE" id="PS01124"/>
    </source>
</evidence>
<dbReference type="AlphaFoldDB" id="A0A1H4CU07"/>
<keyword evidence="2 5" id="KW-0238">DNA-binding</keyword>
<protein>
    <submittedName>
        <fullName evidence="5">AraC-type DNA-binding protein</fullName>
    </submittedName>
</protein>
<proteinExistence type="predicted"/>